<dbReference type="CDD" id="cd04301">
    <property type="entry name" value="NAT_SF"/>
    <property type="match status" value="1"/>
</dbReference>
<dbReference type="Proteomes" id="UP000274841">
    <property type="component" value="Chromosome"/>
</dbReference>
<dbReference type="EMBL" id="CP031422">
    <property type="protein sequence ID" value="AZS39750.1"/>
    <property type="molecule type" value="Genomic_DNA"/>
</dbReference>
<dbReference type="KEGG" id="moy:CVS54_01063"/>
<dbReference type="GO" id="GO:0035447">
    <property type="term" value="F:mycothiol synthase activity"/>
    <property type="evidence" value="ECO:0007669"/>
    <property type="project" value="UniProtKB-EC"/>
</dbReference>
<dbReference type="InterPro" id="IPR000182">
    <property type="entry name" value="GNAT_dom"/>
</dbReference>
<proteinExistence type="predicted"/>
<dbReference type="AlphaFoldDB" id="A0A3Q9J2L4"/>
<evidence type="ECO:0000313" key="5">
    <source>
        <dbReference type="EMBL" id="AZS39750.1"/>
    </source>
</evidence>
<sequence>MKEVQGPTPAGTSRPYRSLPEALRAHRIDPSNHAFITAIVEAIGISSFIDRGRYIEAIRRGEGASLHIGRTYTNGFTEDERLIVGSAPLRLQPSEGRPPYFYVSHPSEFIPLTPQRAAKRATTPRVSAPPRGEGAEARRGARLRRLRRVLHGEDAVRRLRLRLSVSVALGPEADRPVIRLADLSGADAHEVRAAVRAYLLQTEREKRQQEGSSAPDPSGALPERYRREIDHPSAAYAGHRVRVAQLGDRVVGVVVLSVSDDVAEIKRLWAVPEVRGRGVGSALLDAALHDARDLGAARVRLSVWDWRAGPVRLYESRGFERVPSWDERARLVCMELSHTAG</sequence>
<evidence type="ECO:0000313" key="6">
    <source>
        <dbReference type="Proteomes" id="UP000274841"/>
    </source>
</evidence>
<accession>A0A3Q9J2L4</accession>
<evidence type="ECO:0000259" key="4">
    <source>
        <dbReference type="PROSITE" id="PS51186"/>
    </source>
</evidence>
<dbReference type="RefSeq" id="WP_127011898.1">
    <property type="nucleotide sequence ID" value="NZ_CP031422.1"/>
</dbReference>
<feature type="domain" description="N-acetyltransferase" evidence="4">
    <location>
        <begin position="178"/>
        <end position="339"/>
    </location>
</feature>
<keyword evidence="2 5" id="KW-0012">Acyltransferase</keyword>
<keyword evidence="1 5" id="KW-0808">Transferase</keyword>
<organism evidence="5 6">
    <name type="scientific">Microbacterium oxydans</name>
    <dbReference type="NCBI Taxonomy" id="82380"/>
    <lineage>
        <taxon>Bacteria</taxon>
        <taxon>Bacillati</taxon>
        <taxon>Actinomycetota</taxon>
        <taxon>Actinomycetes</taxon>
        <taxon>Micrococcales</taxon>
        <taxon>Microbacteriaceae</taxon>
        <taxon>Microbacterium</taxon>
    </lineage>
</organism>
<dbReference type="InterPro" id="IPR016181">
    <property type="entry name" value="Acyl_CoA_acyltransferase"/>
</dbReference>
<dbReference type="PROSITE" id="PS51186">
    <property type="entry name" value="GNAT"/>
    <property type="match status" value="1"/>
</dbReference>
<feature type="region of interest" description="Disordered" evidence="3">
    <location>
        <begin position="204"/>
        <end position="223"/>
    </location>
</feature>
<evidence type="ECO:0000256" key="1">
    <source>
        <dbReference type="ARBA" id="ARBA00022679"/>
    </source>
</evidence>
<reference evidence="5 6" key="1">
    <citation type="submission" date="2018-08" db="EMBL/GenBank/DDBJ databases">
        <title>Microbacterium oxydans strain HG3.</title>
        <authorList>
            <person name="ORTET P."/>
        </authorList>
    </citation>
    <scope>NUCLEOTIDE SEQUENCE [LARGE SCALE GENOMIC DNA]</scope>
    <source>
        <strain evidence="5 6">HG3</strain>
    </source>
</reference>
<feature type="region of interest" description="Disordered" evidence="3">
    <location>
        <begin position="117"/>
        <end position="139"/>
    </location>
</feature>
<dbReference type="Gene3D" id="3.40.630.30">
    <property type="match status" value="1"/>
</dbReference>
<dbReference type="Pfam" id="PF00583">
    <property type="entry name" value="Acetyltransf_1"/>
    <property type="match status" value="1"/>
</dbReference>
<dbReference type="EC" id="2.3.1.189" evidence="5"/>
<gene>
    <name evidence="5" type="primary">mshD_1</name>
    <name evidence="5" type="ORF">CVS54_01063</name>
</gene>
<dbReference type="PANTHER" id="PTHR43877">
    <property type="entry name" value="AMINOALKYLPHOSPHONATE N-ACETYLTRANSFERASE-RELATED-RELATED"/>
    <property type="match status" value="1"/>
</dbReference>
<protein>
    <submittedName>
        <fullName evidence="5">Mycothiol acetyltransferase</fullName>
        <ecNumber evidence="5">2.3.1.189</ecNumber>
    </submittedName>
</protein>
<evidence type="ECO:0000256" key="2">
    <source>
        <dbReference type="ARBA" id="ARBA00023315"/>
    </source>
</evidence>
<dbReference type="InterPro" id="IPR050832">
    <property type="entry name" value="Bact_Acetyltransf"/>
</dbReference>
<dbReference type="SUPFAM" id="SSF55729">
    <property type="entry name" value="Acyl-CoA N-acyltransferases (Nat)"/>
    <property type="match status" value="1"/>
</dbReference>
<evidence type="ECO:0000256" key="3">
    <source>
        <dbReference type="SAM" id="MobiDB-lite"/>
    </source>
</evidence>
<name>A0A3Q9J2L4_9MICO</name>